<dbReference type="Gene3D" id="3.40.50.150">
    <property type="entry name" value="Vaccinia Virus protein VP39"/>
    <property type="match status" value="1"/>
</dbReference>
<keyword evidence="1" id="KW-0597">Phosphoprotein</keyword>
<dbReference type="PROSITE" id="PS51585">
    <property type="entry name" value="SAM_MT_TPMT"/>
    <property type="match status" value="1"/>
</dbReference>
<evidence type="ECO:0000313" key="5">
    <source>
        <dbReference type="EMBL" id="TFJ80582.1"/>
    </source>
</evidence>
<sequence length="347" mass="38158">MTRCNQSFGQSYLQLQALFMEFKAASMLTSPRLKPVAFVPHKAPVFFSSCSHSPSSPKSVNLALSGGCDTPLGTRQLSVLPSPRHPSRPQVQFSRRYFLSQAGNDWEETWRRGTTPWDTRGAAPPLLNHLRRRDSPILPPSPGLSRALVPGSGSGYECMALAEARWDVLGVDLAPTAVARARALWEEEGRGRGSAGGRAGKLSYREDDFFELTGTFDLIFDYTFLCALPPRDRIRWAEQMRQLLTPGTGGKRQGGRRGGGLAFLVVRPRLSPRRGPQPVSTTRPLQALDRLQGPPFEVTPALYRHLLVEGDGEGGGGFTCLELTGPVTDSIPPRQGREWWGRWAVPA</sequence>
<dbReference type="GO" id="GO:0008757">
    <property type="term" value="F:S-adenosylmethionine-dependent methyltransferase activity"/>
    <property type="evidence" value="ECO:0007669"/>
    <property type="project" value="InterPro"/>
</dbReference>
<dbReference type="Proteomes" id="UP000355283">
    <property type="component" value="Unassembled WGS sequence"/>
</dbReference>
<dbReference type="GO" id="GO:0032259">
    <property type="term" value="P:methylation"/>
    <property type="evidence" value="ECO:0007669"/>
    <property type="project" value="UniProtKB-KW"/>
</dbReference>
<evidence type="ECO:0000313" key="6">
    <source>
        <dbReference type="Proteomes" id="UP000355283"/>
    </source>
</evidence>
<keyword evidence="6" id="KW-1185">Reference proteome</keyword>
<keyword evidence="2" id="KW-0489">Methyltransferase</keyword>
<dbReference type="OrthoDB" id="276151at2759"/>
<dbReference type="SUPFAM" id="SSF53335">
    <property type="entry name" value="S-adenosyl-L-methionine-dependent methyltransferases"/>
    <property type="match status" value="1"/>
</dbReference>
<evidence type="ECO:0000256" key="2">
    <source>
        <dbReference type="ARBA" id="ARBA00022603"/>
    </source>
</evidence>
<dbReference type="InterPro" id="IPR029063">
    <property type="entry name" value="SAM-dependent_MTases_sf"/>
</dbReference>
<dbReference type="EMBL" id="SDOX01000159">
    <property type="protein sequence ID" value="TFJ80582.1"/>
    <property type="molecule type" value="Genomic_DNA"/>
</dbReference>
<protein>
    <recommendedName>
        <fullName evidence="7">Methyltransferase domain-containing protein</fullName>
    </recommendedName>
</protein>
<dbReference type="Pfam" id="PF05724">
    <property type="entry name" value="TPMT"/>
    <property type="match status" value="1"/>
</dbReference>
<gene>
    <name evidence="5" type="ORF">NSK_008008</name>
</gene>
<keyword evidence="3" id="KW-0808">Transferase</keyword>
<reference evidence="5 6" key="1">
    <citation type="submission" date="2019-01" db="EMBL/GenBank/DDBJ databases">
        <title>Nuclear Genome Assembly of the Microalgal Biofuel strain Nannochloropsis salina CCMP1776.</title>
        <authorList>
            <person name="Hovde B."/>
        </authorList>
    </citation>
    <scope>NUCLEOTIDE SEQUENCE [LARGE SCALE GENOMIC DNA]</scope>
    <source>
        <strain evidence="5 6">CCMP1776</strain>
    </source>
</reference>
<organism evidence="5 6">
    <name type="scientific">Nannochloropsis salina CCMP1776</name>
    <dbReference type="NCBI Taxonomy" id="1027361"/>
    <lineage>
        <taxon>Eukaryota</taxon>
        <taxon>Sar</taxon>
        <taxon>Stramenopiles</taxon>
        <taxon>Ochrophyta</taxon>
        <taxon>Eustigmatophyceae</taxon>
        <taxon>Eustigmatales</taxon>
        <taxon>Monodopsidaceae</taxon>
        <taxon>Microchloropsis</taxon>
        <taxon>Microchloropsis salina</taxon>
    </lineage>
</organism>
<dbReference type="CDD" id="cd02440">
    <property type="entry name" value="AdoMet_MTases"/>
    <property type="match status" value="1"/>
</dbReference>
<evidence type="ECO:0008006" key="7">
    <source>
        <dbReference type="Google" id="ProtNLM"/>
    </source>
</evidence>
<dbReference type="PANTHER" id="PTHR32183">
    <property type="match status" value="1"/>
</dbReference>
<dbReference type="InterPro" id="IPR008854">
    <property type="entry name" value="TPMT"/>
</dbReference>
<accession>A0A4D9CN61</accession>
<evidence type="ECO:0000256" key="1">
    <source>
        <dbReference type="ARBA" id="ARBA00022553"/>
    </source>
</evidence>
<keyword evidence="4" id="KW-0949">S-adenosyl-L-methionine</keyword>
<dbReference type="AlphaFoldDB" id="A0A4D9CN61"/>
<evidence type="ECO:0000256" key="3">
    <source>
        <dbReference type="ARBA" id="ARBA00022679"/>
    </source>
</evidence>
<proteinExistence type="predicted"/>
<name>A0A4D9CN61_9STRA</name>
<evidence type="ECO:0000256" key="4">
    <source>
        <dbReference type="ARBA" id="ARBA00022691"/>
    </source>
</evidence>
<comment type="caution">
    <text evidence="5">The sequence shown here is derived from an EMBL/GenBank/DDBJ whole genome shotgun (WGS) entry which is preliminary data.</text>
</comment>
<dbReference type="PANTHER" id="PTHR32183:SF6">
    <property type="entry name" value="CYSTEINE SULFINATE DESULFINASE_CYSTEINE DESULFURASE AND RELATED ENZYMES"/>
    <property type="match status" value="1"/>
</dbReference>